<evidence type="ECO:0000256" key="3">
    <source>
        <dbReference type="ARBA" id="ARBA00023242"/>
    </source>
</evidence>
<dbReference type="PANTHER" id="PTHR31001">
    <property type="entry name" value="UNCHARACTERIZED TRANSCRIPTIONAL REGULATORY PROTEIN"/>
    <property type="match status" value="1"/>
</dbReference>
<dbReference type="GO" id="GO:0005634">
    <property type="term" value="C:nucleus"/>
    <property type="evidence" value="ECO:0007669"/>
    <property type="project" value="UniProtKB-SubCell"/>
</dbReference>
<dbReference type="InterPro" id="IPR007219">
    <property type="entry name" value="XnlR_reg_dom"/>
</dbReference>
<dbReference type="SMART" id="SM00906">
    <property type="entry name" value="Fungal_trans"/>
    <property type="match status" value="1"/>
</dbReference>
<evidence type="ECO:0000313" key="7">
    <source>
        <dbReference type="Proteomes" id="UP000028045"/>
    </source>
</evidence>
<dbReference type="Pfam" id="PF00172">
    <property type="entry name" value="Zn_clus"/>
    <property type="match status" value="1"/>
</dbReference>
<dbReference type="InterPro" id="IPR050613">
    <property type="entry name" value="Sec_Metabolite_Reg"/>
</dbReference>
<evidence type="ECO:0000259" key="5">
    <source>
        <dbReference type="PROSITE" id="PS50048"/>
    </source>
</evidence>
<name>A0A084ASY6_STACB</name>
<dbReference type="PROSITE" id="PS00463">
    <property type="entry name" value="ZN2_CY6_FUNGAL_1"/>
    <property type="match status" value="1"/>
</dbReference>
<dbReference type="GO" id="GO:0008270">
    <property type="term" value="F:zinc ion binding"/>
    <property type="evidence" value="ECO:0007669"/>
    <property type="project" value="InterPro"/>
</dbReference>
<feature type="region of interest" description="Disordered" evidence="4">
    <location>
        <begin position="112"/>
        <end position="138"/>
    </location>
</feature>
<dbReference type="PANTHER" id="PTHR31001:SF50">
    <property type="entry name" value="ZN(II)2CYS6 TRANSCRIPTION FACTOR (EUROFUNG)"/>
    <property type="match status" value="1"/>
</dbReference>
<evidence type="ECO:0000313" key="6">
    <source>
        <dbReference type="EMBL" id="KEY68415.1"/>
    </source>
</evidence>
<feature type="region of interest" description="Disordered" evidence="4">
    <location>
        <begin position="1"/>
        <end position="53"/>
    </location>
</feature>
<dbReference type="SMART" id="SM00066">
    <property type="entry name" value="GAL4"/>
    <property type="match status" value="1"/>
</dbReference>
<gene>
    <name evidence="6" type="ORF">S7711_01191</name>
</gene>
<feature type="compositionally biased region" description="Polar residues" evidence="4">
    <location>
        <begin position="192"/>
        <end position="203"/>
    </location>
</feature>
<dbReference type="Pfam" id="PF04082">
    <property type="entry name" value="Fungal_trans"/>
    <property type="match status" value="1"/>
</dbReference>
<dbReference type="OrthoDB" id="3989227at2759"/>
<keyword evidence="3" id="KW-0539">Nucleus</keyword>
<dbReference type="Proteomes" id="UP000028045">
    <property type="component" value="Unassembled WGS sequence"/>
</dbReference>
<dbReference type="InterPro" id="IPR036864">
    <property type="entry name" value="Zn2-C6_fun-type_DNA-bd_sf"/>
</dbReference>
<proteinExistence type="predicted"/>
<dbReference type="HOGENOM" id="CLU_004083_2_0_1"/>
<dbReference type="GO" id="GO:0000981">
    <property type="term" value="F:DNA-binding transcription factor activity, RNA polymerase II-specific"/>
    <property type="evidence" value="ECO:0007669"/>
    <property type="project" value="InterPro"/>
</dbReference>
<dbReference type="GO" id="GO:0006351">
    <property type="term" value="P:DNA-templated transcription"/>
    <property type="evidence" value="ECO:0007669"/>
    <property type="project" value="InterPro"/>
</dbReference>
<keyword evidence="2" id="KW-0479">Metal-binding</keyword>
<dbReference type="PROSITE" id="PS50048">
    <property type="entry name" value="ZN2_CY6_FUNGAL_2"/>
    <property type="match status" value="1"/>
</dbReference>
<evidence type="ECO:0000256" key="2">
    <source>
        <dbReference type="ARBA" id="ARBA00022723"/>
    </source>
</evidence>
<feature type="domain" description="Zn(2)-C6 fungal-type" evidence="5">
    <location>
        <begin position="82"/>
        <end position="111"/>
    </location>
</feature>
<feature type="region of interest" description="Disordered" evidence="4">
    <location>
        <begin position="266"/>
        <end position="292"/>
    </location>
</feature>
<organism evidence="6 7">
    <name type="scientific">Stachybotrys chartarum (strain CBS 109288 / IBT 7711)</name>
    <name type="common">Toxic black mold</name>
    <name type="synonym">Stilbospora chartarum</name>
    <dbReference type="NCBI Taxonomy" id="1280523"/>
    <lineage>
        <taxon>Eukaryota</taxon>
        <taxon>Fungi</taxon>
        <taxon>Dikarya</taxon>
        <taxon>Ascomycota</taxon>
        <taxon>Pezizomycotina</taxon>
        <taxon>Sordariomycetes</taxon>
        <taxon>Hypocreomycetidae</taxon>
        <taxon>Hypocreales</taxon>
        <taxon>Stachybotryaceae</taxon>
        <taxon>Stachybotrys</taxon>
    </lineage>
</organism>
<dbReference type="AlphaFoldDB" id="A0A084ASY6"/>
<protein>
    <recommendedName>
        <fullName evidence="5">Zn(2)-C6 fungal-type domain-containing protein</fullName>
    </recommendedName>
</protein>
<reference evidence="6 7" key="1">
    <citation type="journal article" date="2014" name="BMC Genomics">
        <title>Comparative genome sequencing reveals chemotype-specific gene clusters in the toxigenic black mold Stachybotrys.</title>
        <authorList>
            <person name="Semeiks J."/>
            <person name="Borek D."/>
            <person name="Otwinowski Z."/>
            <person name="Grishin N.V."/>
        </authorList>
    </citation>
    <scope>NUCLEOTIDE SEQUENCE [LARGE SCALE GENOMIC DNA]</scope>
    <source>
        <strain evidence="7">CBS 109288 / IBT 7711</strain>
    </source>
</reference>
<dbReference type="SUPFAM" id="SSF57701">
    <property type="entry name" value="Zn2/Cys6 DNA-binding domain"/>
    <property type="match status" value="1"/>
</dbReference>
<keyword evidence="7" id="KW-1185">Reference proteome</keyword>
<dbReference type="InterPro" id="IPR001138">
    <property type="entry name" value="Zn2Cys6_DnaBD"/>
</dbReference>
<comment type="subcellular location">
    <subcellularLocation>
        <location evidence="1">Nucleus</location>
    </subcellularLocation>
</comment>
<dbReference type="CDD" id="cd12148">
    <property type="entry name" value="fungal_TF_MHR"/>
    <property type="match status" value="1"/>
</dbReference>
<evidence type="ECO:0000256" key="1">
    <source>
        <dbReference type="ARBA" id="ARBA00004123"/>
    </source>
</evidence>
<sequence length="971" mass="109080">MADAFDFNQLGLPSDPTAHSSPLPPPATTLTAPTPTHHADDTTHTARHGGGVTVYQTTGPDAHTGPILAPGGSGMPALNPRSCVTCRRRKVRCDKQMPCSNCRRAQIPCVFPAPGRAPRQPRPKDPNAPPKTTSQREVELVKRLKKLEGIVEELSGQIEVEGGKSAGASPEPLYPGQHPSTLRKPSMDYTGPSPNSDSTSDQGTGKKDVQQQFGRLVLNDHKGSTIYVSSGFWSKLNDEVRTLPNIMWIPKLILFQLHSIRKETRKLTPDGESDSEDDSTPYTSPGPNPWPSKDHHDFILGYRSSDVDLKGCHPLPAHAPYLWSVYLENVDPLVKILHVPSTEGLIQQAKTEPRTLSPADEALVFSIYYAAIISLEADEVMAKLGTERDDLLRQYRFASEQSLAKANYLNTSDLTVLTAFTIFLKVVRRHDDTRFCWSLTGLLVRIAQGMGLHRDGTYFNLTPFETEMRRRAWWVIMTIDVRSSEEMGSDMAIPDGSFDTEMPSNVNDADISPGSTVLPEPKDGRSDSALALVRYEITLLTRRFHVAASSMTAETPILGTSTISEREQVLVDIYQRIERKFLKYVGDVSDPLNWMAALISRVIMAKMRLVIYQPVIFPGSNQHMSEDIRDRVFAAAIEIIEFNHRLNTDSRCKNYRWLFLSYTNWPAIAYLLIEICRRPWSALVERSWEAVRGYDRDPTEIARNTDHIAVFLPLHMLFVRARKHRTAEIARLKANPEEARRLDGTERVKPPQTRFDPIPDTETTMEYFRQKWRSLVQQEGASPWTKATLTPANSDYESLRASESPFQAPHVQQHALQQQPRHNINQQIPPVDYSGVNLEYLGGALAQPAVVMSDFWSMPTANPKPAPAFAVNNAPGFNQAPHSQAAQNFINDEEVLRQKAYMLPSQPPQQPPKDDHVPPYLWPDSFTAMGDDLDNGAAEDMDMLGDGFNWQDWSQNIRGLEMDNIQGQWRW</sequence>
<accession>A0A084ASY6</accession>
<dbReference type="CDD" id="cd00067">
    <property type="entry name" value="GAL4"/>
    <property type="match status" value="1"/>
</dbReference>
<evidence type="ECO:0000256" key="4">
    <source>
        <dbReference type="SAM" id="MobiDB-lite"/>
    </source>
</evidence>
<dbReference type="GO" id="GO:0003677">
    <property type="term" value="F:DNA binding"/>
    <property type="evidence" value="ECO:0007669"/>
    <property type="project" value="InterPro"/>
</dbReference>
<dbReference type="Gene3D" id="4.10.240.10">
    <property type="entry name" value="Zn(2)-C6 fungal-type DNA-binding domain"/>
    <property type="match status" value="1"/>
</dbReference>
<dbReference type="EMBL" id="KL648579">
    <property type="protein sequence ID" value="KEY68415.1"/>
    <property type="molecule type" value="Genomic_DNA"/>
</dbReference>
<feature type="region of interest" description="Disordered" evidence="4">
    <location>
        <begin position="161"/>
        <end position="208"/>
    </location>
</feature>